<keyword evidence="6" id="KW-0325">Glycoprotein</keyword>
<dbReference type="GO" id="GO:0007224">
    <property type="term" value="P:smoothened signaling pathway"/>
    <property type="evidence" value="ECO:0000318"/>
    <property type="project" value="GO_Central"/>
</dbReference>
<dbReference type="AlphaFoldDB" id="A7SM68"/>
<sequence length="487" mass="55282">MTAESLKAVCRLESKIMRDFPGFREACFRRNITIHGLRKEECCPSWSVGNYVASLSGRQTCQDVTDEDVKEVMTRLKSCAKFFNNGTLKENCWDYKNSLPYPYCVNIPLACVKDNAVFIIFYYLTDKEFLGTDMQEHLSYTQAFTPRWHRGEYSKAIYYRYLEGKTMEDGPVRLVGTDFYFLKFSMFNTKLLADIIYPSIALMIILIIMWFYTESILITILLAVSVVSALILAYFVNMIILRLNFFPFLNITTLIFLVGIGADDAFVFCDVWRQSKRDHPGASLKTVTYTTLRHASTSMFVTSFTTAAAFVANMPLHVNHLRLIKKQNNVLGRRWRWKCLWGEKKSPAGDMPDTRYRAVTPDLGVRDSSLSSSAAEARLKGYLKDLKAVEGETLHGIRAGCAITLALTGADLSEIMDHIGWSSRHTALYYMQLAKVLNRPAGASARLASESHKGPLNVWQDANELRRFVSALPAACNESRKRAHNPQ</sequence>
<keyword evidence="4 8" id="KW-0472">Membrane</keyword>
<dbReference type="SUPFAM" id="SSF82866">
    <property type="entry name" value="Multidrug efflux transporter AcrB transmembrane domain"/>
    <property type="match status" value="1"/>
</dbReference>
<dbReference type="InParanoid" id="A7SM68"/>
<dbReference type="Proteomes" id="UP000001593">
    <property type="component" value="Unassembled WGS sequence"/>
</dbReference>
<evidence type="ECO:0000256" key="8">
    <source>
        <dbReference type="SAM" id="Phobius"/>
    </source>
</evidence>
<feature type="domain" description="SSD" evidence="9">
    <location>
        <begin position="215"/>
        <end position="310"/>
    </location>
</feature>
<proteinExistence type="inferred from homology"/>
<dbReference type="InterPro" id="IPR011010">
    <property type="entry name" value="DNA_brk_join_enz"/>
</dbReference>
<evidence type="ECO:0000256" key="4">
    <source>
        <dbReference type="ARBA" id="ARBA00023136"/>
    </source>
</evidence>
<comment type="similarity">
    <text evidence="7">Belongs to the dispatched family.</text>
</comment>
<reference evidence="10 11" key="1">
    <citation type="journal article" date="2007" name="Science">
        <title>Sea anemone genome reveals ancestral eumetazoan gene repertoire and genomic organization.</title>
        <authorList>
            <person name="Putnam N.H."/>
            <person name="Srivastava M."/>
            <person name="Hellsten U."/>
            <person name="Dirks B."/>
            <person name="Chapman J."/>
            <person name="Salamov A."/>
            <person name="Terry A."/>
            <person name="Shapiro H."/>
            <person name="Lindquist E."/>
            <person name="Kapitonov V.V."/>
            <person name="Jurka J."/>
            <person name="Genikhovich G."/>
            <person name="Grigoriev I.V."/>
            <person name="Lucas S.M."/>
            <person name="Steele R.E."/>
            <person name="Finnerty J.R."/>
            <person name="Technau U."/>
            <person name="Martindale M.Q."/>
            <person name="Rokhsar D.S."/>
        </authorList>
    </citation>
    <scope>NUCLEOTIDE SEQUENCE [LARGE SCALE GENOMIC DNA]</scope>
    <source>
        <strain evidence="11">CH2 X CH6</strain>
    </source>
</reference>
<accession>A7SM68</accession>
<dbReference type="STRING" id="45351.A7SM68"/>
<keyword evidence="5" id="KW-0233">DNA recombination</keyword>
<evidence type="ECO:0000256" key="7">
    <source>
        <dbReference type="ARBA" id="ARBA00038046"/>
    </source>
</evidence>
<evidence type="ECO:0000256" key="6">
    <source>
        <dbReference type="ARBA" id="ARBA00023180"/>
    </source>
</evidence>
<evidence type="ECO:0000256" key="5">
    <source>
        <dbReference type="ARBA" id="ARBA00023172"/>
    </source>
</evidence>
<dbReference type="EMBL" id="DS469706">
    <property type="protein sequence ID" value="EDO35179.1"/>
    <property type="molecule type" value="Genomic_DNA"/>
</dbReference>
<organism evidence="10 11">
    <name type="scientific">Nematostella vectensis</name>
    <name type="common">Starlet sea anemone</name>
    <dbReference type="NCBI Taxonomy" id="45351"/>
    <lineage>
        <taxon>Eukaryota</taxon>
        <taxon>Metazoa</taxon>
        <taxon>Cnidaria</taxon>
        <taxon>Anthozoa</taxon>
        <taxon>Hexacorallia</taxon>
        <taxon>Actiniaria</taxon>
        <taxon>Edwardsiidae</taxon>
        <taxon>Nematostella</taxon>
    </lineage>
</organism>
<dbReference type="eggNOG" id="KOG3664">
    <property type="taxonomic scope" value="Eukaryota"/>
</dbReference>
<evidence type="ECO:0000313" key="10">
    <source>
        <dbReference type="EMBL" id="EDO35179.1"/>
    </source>
</evidence>
<dbReference type="InterPro" id="IPR013762">
    <property type="entry name" value="Integrase-like_cat_sf"/>
</dbReference>
<protein>
    <recommendedName>
        <fullName evidence="9">SSD domain-containing protein</fullName>
    </recommendedName>
</protein>
<feature type="transmembrane region" description="Helical" evidence="8">
    <location>
        <begin position="295"/>
        <end position="316"/>
    </location>
</feature>
<evidence type="ECO:0000313" key="11">
    <source>
        <dbReference type="Proteomes" id="UP000001593"/>
    </source>
</evidence>
<dbReference type="GO" id="GO:0003677">
    <property type="term" value="F:DNA binding"/>
    <property type="evidence" value="ECO:0007669"/>
    <property type="project" value="InterPro"/>
</dbReference>
<dbReference type="HOGENOM" id="CLU_560561_0_0_1"/>
<feature type="transmembrane region" description="Helical" evidence="8">
    <location>
        <begin position="191"/>
        <end position="210"/>
    </location>
</feature>
<evidence type="ECO:0000256" key="2">
    <source>
        <dbReference type="ARBA" id="ARBA00022692"/>
    </source>
</evidence>
<dbReference type="GO" id="GO:0006310">
    <property type="term" value="P:DNA recombination"/>
    <property type="evidence" value="ECO:0007669"/>
    <property type="project" value="UniProtKB-KW"/>
</dbReference>
<dbReference type="InterPro" id="IPR003392">
    <property type="entry name" value="PTHD_SSD"/>
</dbReference>
<comment type="subcellular location">
    <subcellularLocation>
        <location evidence="1">Membrane</location>
        <topology evidence="1">Multi-pass membrane protein</topology>
    </subcellularLocation>
</comment>
<dbReference type="PANTHER" id="PTHR45951:SF3">
    <property type="entry name" value="PROTEIN DISPATCHED"/>
    <property type="match status" value="1"/>
</dbReference>
<dbReference type="Gene3D" id="1.10.443.10">
    <property type="entry name" value="Intergrase catalytic core"/>
    <property type="match status" value="1"/>
</dbReference>
<dbReference type="Pfam" id="PF02460">
    <property type="entry name" value="Patched"/>
    <property type="match status" value="1"/>
</dbReference>
<dbReference type="InterPro" id="IPR052081">
    <property type="entry name" value="Dispatched_Hh_regulator"/>
</dbReference>
<keyword evidence="3 8" id="KW-1133">Transmembrane helix</keyword>
<gene>
    <name evidence="10" type="ORF">NEMVEDRAFT_v1g214420</name>
</gene>
<keyword evidence="11" id="KW-1185">Reference proteome</keyword>
<dbReference type="PhylomeDB" id="A7SM68"/>
<feature type="transmembrane region" description="Helical" evidence="8">
    <location>
        <begin position="243"/>
        <end position="262"/>
    </location>
</feature>
<keyword evidence="2 8" id="KW-0812">Transmembrane</keyword>
<evidence type="ECO:0000256" key="3">
    <source>
        <dbReference type="ARBA" id="ARBA00022989"/>
    </source>
</evidence>
<evidence type="ECO:0000259" key="9">
    <source>
        <dbReference type="PROSITE" id="PS50156"/>
    </source>
</evidence>
<dbReference type="PANTHER" id="PTHR45951">
    <property type="entry name" value="PROTEIN DISPATCHED-RELATED"/>
    <property type="match status" value="1"/>
</dbReference>
<dbReference type="Gene3D" id="1.20.1640.10">
    <property type="entry name" value="Multidrug efflux transporter AcrB transmembrane domain"/>
    <property type="match status" value="1"/>
</dbReference>
<evidence type="ECO:0000256" key="1">
    <source>
        <dbReference type="ARBA" id="ARBA00004141"/>
    </source>
</evidence>
<dbReference type="InterPro" id="IPR000731">
    <property type="entry name" value="SSD"/>
</dbReference>
<dbReference type="SUPFAM" id="SSF56349">
    <property type="entry name" value="DNA breaking-rejoining enzymes"/>
    <property type="match status" value="1"/>
</dbReference>
<dbReference type="GO" id="GO:0015074">
    <property type="term" value="P:DNA integration"/>
    <property type="evidence" value="ECO:0007669"/>
    <property type="project" value="InterPro"/>
</dbReference>
<name>A7SM68_NEMVE</name>
<dbReference type="PROSITE" id="PS50156">
    <property type="entry name" value="SSD"/>
    <property type="match status" value="1"/>
</dbReference>
<dbReference type="GO" id="GO:0016020">
    <property type="term" value="C:membrane"/>
    <property type="evidence" value="ECO:0000318"/>
    <property type="project" value="GO_Central"/>
</dbReference>
<feature type="transmembrane region" description="Helical" evidence="8">
    <location>
        <begin position="216"/>
        <end position="236"/>
    </location>
</feature>